<evidence type="ECO:0000313" key="1">
    <source>
        <dbReference type="EMBL" id="MCG7503930.1"/>
    </source>
</evidence>
<comment type="caution">
    <text evidence="1">The sequence shown here is derived from an EMBL/GenBank/DDBJ whole genome shotgun (WGS) entry which is preliminary data.</text>
</comment>
<protein>
    <submittedName>
        <fullName evidence="1">4-oxalocrotonate tautomerase family protein</fullName>
    </submittedName>
</protein>
<name>A0ABS9Q936_9HYPH</name>
<dbReference type="EMBL" id="JAKREW010000001">
    <property type="protein sequence ID" value="MCG7503930.1"/>
    <property type="molecule type" value="Genomic_DNA"/>
</dbReference>
<dbReference type="Proteomes" id="UP001201701">
    <property type="component" value="Unassembled WGS sequence"/>
</dbReference>
<dbReference type="Gene3D" id="3.30.429.10">
    <property type="entry name" value="Macrophage Migration Inhibitory Factor"/>
    <property type="match status" value="1"/>
</dbReference>
<gene>
    <name evidence="1" type="ORF">L4923_02735</name>
</gene>
<dbReference type="SUPFAM" id="SSF55331">
    <property type="entry name" value="Tautomerase/MIF"/>
    <property type="match status" value="1"/>
</dbReference>
<organism evidence="1 2">
    <name type="scientific">Mesorhizobium retamae</name>
    <dbReference type="NCBI Taxonomy" id="2912854"/>
    <lineage>
        <taxon>Bacteria</taxon>
        <taxon>Pseudomonadati</taxon>
        <taxon>Pseudomonadota</taxon>
        <taxon>Alphaproteobacteria</taxon>
        <taxon>Hyphomicrobiales</taxon>
        <taxon>Phyllobacteriaceae</taxon>
        <taxon>Mesorhizobium</taxon>
    </lineage>
</organism>
<sequence>MPVFIIEGPAGLQDEAKKILMAEVTAALDEAYHIPDVRIFLREHTAANVAQDGFADAEPIRPVCFVEAPALPNPGARRSLIAKLNGVIAKAYAGIANTDDILILCNDYSLEMAGAGGRLQSENPEIVAALDAAK</sequence>
<evidence type="ECO:0000313" key="2">
    <source>
        <dbReference type="Proteomes" id="UP001201701"/>
    </source>
</evidence>
<dbReference type="RefSeq" id="WP_239361876.1">
    <property type="nucleotide sequence ID" value="NZ_JAKREW010000001.1"/>
</dbReference>
<dbReference type="InterPro" id="IPR014347">
    <property type="entry name" value="Tautomerase/MIF_sf"/>
</dbReference>
<keyword evidence="2" id="KW-1185">Reference proteome</keyword>
<reference evidence="1 2" key="1">
    <citation type="submission" date="2022-02" db="EMBL/GenBank/DDBJ databases">
        <title>Draft genome sequence of Mezorhizobium retamae strain IRAMC:0171 isolated from Retama raetam nodules.</title>
        <authorList>
            <person name="Bengaied R."/>
            <person name="Sbissi I."/>
            <person name="Huber K."/>
            <person name="Ghodbane F."/>
            <person name="Nouioui I."/>
            <person name="Tarhouni M."/>
            <person name="Gtari M."/>
        </authorList>
    </citation>
    <scope>NUCLEOTIDE SEQUENCE [LARGE SCALE GENOMIC DNA]</scope>
    <source>
        <strain evidence="1 2">IRAMC:0171</strain>
    </source>
</reference>
<proteinExistence type="predicted"/>
<accession>A0ABS9Q936</accession>